<keyword evidence="2" id="KW-1185">Reference proteome</keyword>
<accession>C8S417</accession>
<gene>
    <name evidence="1" type="ORF">Rsw2DRAFT_2795</name>
</gene>
<dbReference type="EMBL" id="ACYY01000022">
    <property type="protein sequence ID" value="EEW24279.1"/>
    <property type="molecule type" value="Genomic_DNA"/>
</dbReference>
<proteinExistence type="predicted"/>
<reference evidence="1 2" key="1">
    <citation type="submission" date="2009-08" db="EMBL/GenBank/DDBJ databases">
        <title>The draft genome of Rhodobacter sp. SW2.</title>
        <authorList>
            <consortium name="US DOE Joint Genome Institute (JGI-PGF)"/>
            <person name="Lucas S."/>
            <person name="Copeland A."/>
            <person name="Lapidus A."/>
            <person name="Glavina del Rio T."/>
            <person name="Tice H."/>
            <person name="Bruce D."/>
            <person name="Goodwin L."/>
            <person name="Pitluck S."/>
            <person name="Larimer F."/>
            <person name="Land M.L."/>
            <person name="Hauser L."/>
            <person name="Emerson D."/>
        </authorList>
    </citation>
    <scope>NUCLEOTIDE SEQUENCE [LARGE SCALE GENOMIC DNA]</scope>
    <source>
        <strain evidence="1 2">SW2</strain>
    </source>
</reference>
<dbReference type="Proteomes" id="UP000010121">
    <property type="component" value="Unassembled WGS sequence"/>
</dbReference>
<sequence length="103" mass="11578">MNTDTTARISYPYHVSNMHRETVEMTFPDFPEVCAISYSGEVALALLAPKLFQIIQIRMDLGLVVPLPSAGNDRLDLPPDLARKLFHYWQFRGEVSPGGGTVW</sequence>
<organism evidence="1 2">
    <name type="scientific">Rhodobacter ferrooxidans</name>
    <dbReference type="NCBI Taxonomy" id="371731"/>
    <lineage>
        <taxon>Bacteria</taxon>
        <taxon>Pseudomonadati</taxon>
        <taxon>Pseudomonadota</taxon>
        <taxon>Alphaproteobacteria</taxon>
        <taxon>Rhodobacterales</taxon>
        <taxon>Rhodobacter group</taxon>
        <taxon>Rhodobacter</taxon>
    </lineage>
</organism>
<dbReference type="AlphaFoldDB" id="C8S417"/>
<dbReference type="RefSeq" id="WP_008032018.1">
    <property type="nucleotide sequence ID" value="NZ_ACYY01000022.1"/>
</dbReference>
<comment type="caution">
    <text evidence="1">The sequence shown here is derived from an EMBL/GenBank/DDBJ whole genome shotgun (WGS) entry which is preliminary data.</text>
</comment>
<evidence type="ECO:0000313" key="2">
    <source>
        <dbReference type="Proteomes" id="UP000010121"/>
    </source>
</evidence>
<name>C8S417_9RHOB</name>
<protein>
    <submittedName>
        <fullName evidence="1">Uncharacterized protein</fullName>
    </submittedName>
</protein>
<evidence type="ECO:0000313" key="1">
    <source>
        <dbReference type="EMBL" id="EEW24279.1"/>
    </source>
</evidence>